<dbReference type="PANTHER" id="PTHR46179">
    <property type="entry name" value="ZINC FINGER PROTEIN"/>
    <property type="match status" value="1"/>
</dbReference>
<feature type="region of interest" description="Disordered" evidence="9">
    <location>
        <begin position="44"/>
        <end position="75"/>
    </location>
</feature>
<feature type="compositionally biased region" description="Polar residues" evidence="9">
    <location>
        <begin position="44"/>
        <end position="73"/>
    </location>
</feature>
<sequence>MIFSFEDAVAQPNIDPLQWNHQRQTSAQHLDVIASLPMHSTMTISSPSPYHHSSQFHHANLSPTSINNGSNMTPDIALLAPPSQYSQSSYDPIARQFQEQPWSVNNPRTSHPGGSRSPSTQPQMQYKMYRESGINAGCPDSAYYSQSQPAHSVLSNEPDCYNVELSPSVTFQIERMNVKSPATEAPPMARAHSALRSQGSSRSGKSGKLSKKIPCPNPECTTVSNCESEYKKHQLRHSKPFKCEEPNCKRHGEGFTTCNDLERHKKSVHCIGLGAGSFQCASEKCRNPYKIWPRLDNFKQHIERMHKEEDQIDLIKKSEYHPKEPQDRFESTTVASADTSFDVAGMERSLSANPVIDIAPAMDIAIVEHDHAQWSSWDRNAHNLAHQVSPNPAQHSGPLSRQGSIGTCRGQKQLPDQRKLGQGKAQPSLAVPERPSTKARSSATGQQNQQPSEFPELSNAPQTKAEQQRLALSKLSQAMFPSPSPVDLEALLVRMLHQAKDSASWENKAGKGQEESTRSDNDRGEFTKSDALHAVQAISNLIKQSRGTSSTKVQRRMAQGFVSDAKVCPFLKCGFAVARNCDLRKHMKRHERPYGCTYPKCYKRFGAKSDYKRHENSQHPQLEAWRCSQVDGIDQHKELSAEEIQGHLVKDRMAKNGQERFWCGFCNAMIELQQKRNAAWNERFDHIVDHFDKEKRSIHDWICVEENKTKKELRESKTLKTWHSIHCKTYCK</sequence>
<dbReference type="OMA" id="FKGRPCE"/>
<dbReference type="EMBL" id="FP929127">
    <property type="protein sequence ID" value="CBX95699.1"/>
    <property type="molecule type" value="Genomic_DNA"/>
</dbReference>
<keyword evidence="12" id="KW-1185">Reference proteome</keyword>
<dbReference type="Gene3D" id="3.30.160.60">
    <property type="entry name" value="Classic Zinc Finger"/>
    <property type="match status" value="1"/>
</dbReference>
<feature type="compositionally biased region" description="Low complexity" evidence="9">
    <location>
        <begin position="195"/>
        <end position="207"/>
    </location>
</feature>
<dbReference type="GO" id="GO:0006357">
    <property type="term" value="P:regulation of transcription by RNA polymerase II"/>
    <property type="evidence" value="ECO:0007669"/>
    <property type="project" value="TreeGrafter"/>
</dbReference>
<dbReference type="PANTHER" id="PTHR46179:SF13">
    <property type="entry name" value="C2H2-TYPE DOMAIN-CONTAINING PROTEIN"/>
    <property type="match status" value="1"/>
</dbReference>
<proteinExistence type="predicted"/>
<protein>
    <recommendedName>
        <fullName evidence="10">C2H2-type domain-containing protein</fullName>
    </recommendedName>
</protein>
<feature type="domain" description="C2H2-type" evidence="10">
    <location>
        <begin position="594"/>
        <end position="624"/>
    </location>
</feature>
<dbReference type="InterPro" id="IPR013087">
    <property type="entry name" value="Znf_C2H2_type"/>
</dbReference>
<dbReference type="GO" id="GO:0005634">
    <property type="term" value="C:nucleus"/>
    <property type="evidence" value="ECO:0007669"/>
    <property type="project" value="UniProtKB-SubCell"/>
</dbReference>
<feature type="region of interest" description="Disordered" evidence="9">
    <location>
        <begin position="102"/>
        <end position="123"/>
    </location>
</feature>
<feature type="compositionally biased region" description="Polar residues" evidence="9">
    <location>
        <begin position="438"/>
        <end position="452"/>
    </location>
</feature>
<keyword evidence="3 8" id="KW-0863">Zinc-finger</keyword>
<evidence type="ECO:0000256" key="6">
    <source>
        <dbReference type="ARBA" id="ARBA00023163"/>
    </source>
</evidence>
<evidence type="ECO:0000256" key="5">
    <source>
        <dbReference type="ARBA" id="ARBA00023015"/>
    </source>
</evidence>
<dbReference type="HOGENOM" id="CLU_324903_0_0_1"/>
<dbReference type="InterPro" id="IPR036236">
    <property type="entry name" value="Znf_C2H2_sf"/>
</dbReference>
<dbReference type="InterPro" id="IPR051061">
    <property type="entry name" value="Zinc_finger_trans_reg"/>
</dbReference>
<dbReference type="SMART" id="SM00355">
    <property type="entry name" value="ZnF_C2H2"/>
    <property type="match status" value="5"/>
</dbReference>
<feature type="region of interest" description="Disordered" evidence="9">
    <location>
        <begin position="501"/>
        <end position="525"/>
    </location>
</feature>
<evidence type="ECO:0000256" key="3">
    <source>
        <dbReference type="ARBA" id="ARBA00022771"/>
    </source>
</evidence>
<feature type="compositionally biased region" description="Basic and acidic residues" evidence="9">
    <location>
        <begin position="508"/>
        <end position="525"/>
    </location>
</feature>
<evidence type="ECO:0000256" key="4">
    <source>
        <dbReference type="ARBA" id="ARBA00022833"/>
    </source>
</evidence>
<evidence type="ECO:0000256" key="8">
    <source>
        <dbReference type="PROSITE-ProRule" id="PRU00042"/>
    </source>
</evidence>
<evidence type="ECO:0000313" key="11">
    <source>
        <dbReference type="EMBL" id="CBX95699.1"/>
    </source>
</evidence>
<dbReference type="AlphaFoldDB" id="E4ZVS3"/>
<keyword evidence="4" id="KW-0862">Zinc</keyword>
<evidence type="ECO:0000256" key="2">
    <source>
        <dbReference type="ARBA" id="ARBA00022723"/>
    </source>
</evidence>
<keyword evidence="5" id="KW-0805">Transcription regulation</keyword>
<dbReference type="OrthoDB" id="6077919at2759"/>
<feature type="compositionally biased region" description="Polar residues" evidence="9">
    <location>
        <begin position="387"/>
        <end position="405"/>
    </location>
</feature>
<name>E4ZVS3_LEPMJ</name>
<dbReference type="InParanoid" id="E4ZVS3"/>
<dbReference type="VEuPathDB" id="FungiDB:LEMA_P028510.1"/>
<feature type="region of interest" description="Disordered" evidence="9">
    <location>
        <begin position="181"/>
        <end position="212"/>
    </location>
</feature>
<keyword evidence="2" id="KW-0479">Metal-binding</keyword>
<reference evidence="12" key="1">
    <citation type="journal article" date="2011" name="Nat. Commun.">
        <title>Effector diversification within compartments of the Leptosphaeria maculans genome affected by Repeat-Induced Point mutations.</title>
        <authorList>
            <person name="Rouxel T."/>
            <person name="Grandaubert J."/>
            <person name="Hane J.K."/>
            <person name="Hoede C."/>
            <person name="van de Wouw A.P."/>
            <person name="Couloux A."/>
            <person name="Dominguez V."/>
            <person name="Anthouard V."/>
            <person name="Bally P."/>
            <person name="Bourras S."/>
            <person name="Cozijnsen A.J."/>
            <person name="Ciuffetti L.M."/>
            <person name="Degrave A."/>
            <person name="Dilmaghani A."/>
            <person name="Duret L."/>
            <person name="Fudal I."/>
            <person name="Goodwin S.B."/>
            <person name="Gout L."/>
            <person name="Glaser N."/>
            <person name="Linglin J."/>
            <person name="Kema G.H.J."/>
            <person name="Lapalu N."/>
            <person name="Lawrence C.B."/>
            <person name="May K."/>
            <person name="Meyer M."/>
            <person name="Ollivier B."/>
            <person name="Poulain J."/>
            <person name="Schoch C.L."/>
            <person name="Simon A."/>
            <person name="Spatafora J.W."/>
            <person name="Stachowiak A."/>
            <person name="Turgeon B.G."/>
            <person name="Tyler B.M."/>
            <person name="Vincent D."/>
            <person name="Weissenbach J."/>
            <person name="Amselem J."/>
            <person name="Quesneville H."/>
            <person name="Oliver R.P."/>
            <person name="Wincker P."/>
            <person name="Balesdent M.-H."/>
            <person name="Howlett B.J."/>
        </authorList>
    </citation>
    <scope>NUCLEOTIDE SEQUENCE [LARGE SCALE GENOMIC DNA]</scope>
    <source>
        <strain evidence="12">JN3 / isolate v23.1.3 / race Av1-4-5-6-7-8</strain>
    </source>
</reference>
<keyword evidence="6" id="KW-0804">Transcription</keyword>
<gene>
    <name evidence="11" type="ORF">LEMA_P028510.1</name>
</gene>
<keyword evidence="7" id="KW-0539">Nucleus</keyword>
<dbReference type="GO" id="GO:0008270">
    <property type="term" value="F:zinc ion binding"/>
    <property type="evidence" value="ECO:0007669"/>
    <property type="project" value="UniProtKB-KW"/>
</dbReference>
<evidence type="ECO:0000256" key="7">
    <source>
        <dbReference type="ARBA" id="ARBA00023242"/>
    </source>
</evidence>
<dbReference type="PROSITE" id="PS50157">
    <property type="entry name" value="ZINC_FINGER_C2H2_2"/>
    <property type="match status" value="1"/>
</dbReference>
<evidence type="ECO:0000259" key="10">
    <source>
        <dbReference type="PROSITE" id="PS50157"/>
    </source>
</evidence>
<dbReference type="PROSITE" id="PS00028">
    <property type="entry name" value="ZINC_FINGER_C2H2_1"/>
    <property type="match status" value="2"/>
</dbReference>
<evidence type="ECO:0000313" key="12">
    <source>
        <dbReference type="Proteomes" id="UP000002668"/>
    </source>
</evidence>
<evidence type="ECO:0000256" key="9">
    <source>
        <dbReference type="SAM" id="MobiDB-lite"/>
    </source>
</evidence>
<accession>E4ZVS3</accession>
<organism evidence="12">
    <name type="scientific">Leptosphaeria maculans (strain JN3 / isolate v23.1.3 / race Av1-4-5-6-7-8)</name>
    <name type="common">Blackleg fungus</name>
    <name type="synonym">Phoma lingam</name>
    <dbReference type="NCBI Taxonomy" id="985895"/>
    <lineage>
        <taxon>Eukaryota</taxon>
        <taxon>Fungi</taxon>
        <taxon>Dikarya</taxon>
        <taxon>Ascomycota</taxon>
        <taxon>Pezizomycotina</taxon>
        <taxon>Dothideomycetes</taxon>
        <taxon>Pleosporomycetidae</taxon>
        <taxon>Pleosporales</taxon>
        <taxon>Pleosporineae</taxon>
        <taxon>Leptosphaeriaceae</taxon>
        <taxon>Plenodomus</taxon>
        <taxon>Plenodomus lingam/Leptosphaeria maculans species complex</taxon>
    </lineage>
</organism>
<comment type="subcellular location">
    <subcellularLocation>
        <location evidence="1">Nucleus</location>
    </subcellularLocation>
</comment>
<dbReference type="STRING" id="985895.E4ZVS3"/>
<dbReference type="eggNOG" id="ENOG502S2SN">
    <property type="taxonomic scope" value="Eukaryota"/>
</dbReference>
<dbReference type="Proteomes" id="UP000002668">
    <property type="component" value="Genome"/>
</dbReference>
<dbReference type="SUPFAM" id="SSF57667">
    <property type="entry name" value="beta-beta-alpha zinc fingers"/>
    <property type="match status" value="1"/>
</dbReference>
<evidence type="ECO:0000256" key="1">
    <source>
        <dbReference type="ARBA" id="ARBA00004123"/>
    </source>
</evidence>
<feature type="region of interest" description="Disordered" evidence="9">
    <location>
        <begin position="387"/>
        <end position="469"/>
    </location>
</feature>